<dbReference type="CDD" id="cd00303">
    <property type="entry name" value="retropepsin_like"/>
    <property type="match status" value="1"/>
</dbReference>
<accession>A0A5B6VBG1</accession>
<evidence type="ECO:0000313" key="2">
    <source>
        <dbReference type="Proteomes" id="UP000325315"/>
    </source>
</evidence>
<comment type="caution">
    <text evidence="1">The sequence shown here is derived from an EMBL/GenBank/DDBJ whole genome shotgun (WGS) entry which is preliminary data.</text>
</comment>
<proteinExistence type="predicted"/>
<dbReference type="OrthoDB" id="778454at2759"/>
<evidence type="ECO:0000313" key="1">
    <source>
        <dbReference type="EMBL" id="KAA3466413.1"/>
    </source>
</evidence>
<dbReference type="PANTHER" id="PTHR33067">
    <property type="entry name" value="RNA-DIRECTED DNA POLYMERASE-RELATED"/>
    <property type="match status" value="1"/>
</dbReference>
<dbReference type="InterPro" id="IPR021109">
    <property type="entry name" value="Peptidase_aspartic_dom_sf"/>
</dbReference>
<sequence length="232" mass="26601">MMARRKEIKVEEHITLNASYSVIISRQVPQKLKDPRSFTILIMIGSIHFSRTLCNLEPTFNLMPLSIFEKLELGDLKTTQITLQLADKCSVRTKGVLEDVLVKVQSFIIPANFVILLGRPFLATSRSTIDLEKNELTIKINGETETFKCGHQSSDEDKKKLGEQCKKLFISYVPESKDTLPFMHAERKNKFKERDKQAQVKWHDGRWNNTNRIGKSWIGELMTLSNESGSKT</sequence>
<organism evidence="1 2">
    <name type="scientific">Gossypium australe</name>
    <dbReference type="NCBI Taxonomy" id="47621"/>
    <lineage>
        <taxon>Eukaryota</taxon>
        <taxon>Viridiplantae</taxon>
        <taxon>Streptophyta</taxon>
        <taxon>Embryophyta</taxon>
        <taxon>Tracheophyta</taxon>
        <taxon>Spermatophyta</taxon>
        <taxon>Magnoliopsida</taxon>
        <taxon>eudicotyledons</taxon>
        <taxon>Gunneridae</taxon>
        <taxon>Pentapetalae</taxon>
        <taxon>rosids</taxon>
        <taxon>malvids</taxon>
        <taxon>Malvales</taxon>
        <taxon>Malvaceae</taxon>
        <taxon>Malvoideae</taxon>
        <taxon>Gossypium</taxon>
    </lineage>
</organism>
<gene>
    <name evidence="1" type="ORF">EPI10_001506</name>
</gene>
<protein>
    <submittedName>
        <fullName evidence="1">Retrovirus-related Pol polyprotein from transposon opus</fullName>
    </submittedName>
</protein>
<dbReference type="PANTHER" id="PTHR33067:SF31">
    <property type="entry name" value="RNA-DIRECTED DNA POLYMERASE"/>
    <property type="match status" value="1"/>
</dbReference>
<dbReference type="Proteomes" id="UP000325315">
    <property type="component" value="Unassembled WGS sequence"/>
</dbReference>
<keyword evidence="2" id="KW-1185">Reference proteome</keyword>
<dbReference type="AlphaFoldDB" id="A0A5B6VBG1"/>
<name>A0A5B6VBG1_9ROSI</name>
<dbReference type="Gene3D" id="2.40.70.10">
    <property type="entry name" value="Acid Proteases"/>
    <property type="match status" value="1"/>
</dbReference>
<dbReference type="EMBL" id="SMMG02000007">
    <property type="protein sequence ID" value="KAA3466413.1"/>
    <property type="molecule type" value="Genomic_DNA"/>
</dbReference>
<reference evidence="2" key="1">
    <citation type="journal article" date="2019" name="Plant Biotechnol. J.">
        <title>Genome sequencing of the Australian wild diploid species Gossypium australe highlights disease resistance and delayed gland morphogenesis.</title>
        <authorList>
            <person name="Cai Y."/>
            <person name="Cai X."/>
            <person name="Wang Q."/>
            <person name="Wang P."/>
            <person name="Zhang Y."/>
            <person name="Cai C."/>
            <person name="Xu Y."/>
            <person name="Wang K."/>
            <person name="Zhou Z."/>
            <person name="Wang C."/>
            <person name="Geng S."/>
            <person name="Li B."/>
            <person name="Dong Q."/>
            <person name="Hou Y."/>
            <person name="Wang H."/>
            <person name="Ai P."/>
            <person name="Liu Z."/>
            <person name="Yi F."/>
            <person name="Sun M."/>
            <person name="An G."/>
            <person name="Cheng J."/>
            <person name="Zhang Y."/>
            <person name="Shi Q."/>
            <person name="Xie Y."/>
            <person name="Shi X."/>
            <person name="Chang Y."/>
            <person name="Huang F."/>
            <person name="Chen Y."/>
            <person name="Hong S."/>
            <person name="Mi L."/>
            <person name="Sun Q."/>
            <person name="Zhang L."/>
            <person name="Zhou B."/>
            <person name="Peng R."/>
            <person name="Zhang X."/>
            <person name="Liu F."/>
        </authorList>
    </citation>
    <scope>NUCLEOTIDE SEQUENCE [LARGE SCALE GENOMIC DNA]</scope>
    <source>
        <strain evidence="2">cv. PA1801</strain>
    </source>
</reference>